<gene>
    <name evidence="2" type="ORF">U9M48_028762</name>
</gene>
<feature type="compositionally biased region" description="Low complexity" evidence="1">
    <location>
        <begin position="133"/>
        <end position="163"/>
    </location>
</feature>
<evidence type="ECO:0000313" key="3">
    <source>
        <dbReference type="Proteomes" id="UP001341281"/>
    </source>
</evidence>
<protein>
    <submittedName>
        <fullName evidence="2">Uncharacterized protein</fullName>
    </submittedName>
</protein>
<dbReference type="Proteomes" id="UP001341281">
    <property type="component" value="Chromosome 06"/>
</dbReference>
<name>A0AAQ3TXC4_PASNO</name>
<proteinExistence type="predicted"/>
<evidence type="ECO:0000313" key="2">
    <source>
        <dbReference type="EMBL" id="WVZ81376.1"/>
    </source>
</evidence>
<dbReference type="Gene3D" id="3.40.50.720">
    <property type="entry name" value="NAD(P)-binding Rossmann-like Domain"/>
    <property type="match status" value="1"/>
</dbReference>
<dbReference type="AlphaFoldDB" id="A0AAQ3TXC4"/>
<organism evidence="2 3">
    <name type="scientific">Paspalum notatum var. saurae</name>
    <dbReference type="NCBI Taxonomy" id="547442"/>
    <lineage>
        <taxon>Eukaryota</taxon>
        <taxon>Viridiplantae</taxon>
        <taxon>Streptophyta</taxon>
        <taxon>Embryophyta</taxon>
        <taxon>Tracheophyta</taxon>
        <taxon>Spermatophyta</taxon>
        <taxon>Magnoliopsida</taxon>
        <taxon>Liliopsida</taxon>
        <taxon>Poales</taxon>
        <taxon>Poaceae</taxon>
        <taxon>PACMAD clade</taxon>
        <taxon>Panicoideae</taxon>
        <taxon>Andropogonodae</taxon>
        <taxon>Paspaleae</taxon>
        <taxon>Paspalinae</taxon>
        <taxon>Paspalum</taxon>
    </lineage>
</organism>
<reference evidence="2 3" key="1">
    <citation type="submission" date="2024-02" db="EMBL/GenBank/DDBJ databases">
        <title>High-quality chromosome-scale genome assembly of Pensacola bahiagrass (Paspalum notatum Flugge var. saurae).</title>
        <authorList>
            <person name="Vega J.M."/>
            <person name="Podio M."/>
            <person name="Orjuela J."/>
            <person name="Siena L.A."/>
            <person name="Pessino S.C."/>
            <person name="Combes M.C."/>
            <person name="Mariac C."/>
            <person name="Albertini E."/>
            <person name="Pupilli F."/>
            <person name="Ortiz J.P.A."/>
            <person name="Leblanc O."/>
        </authorList>
    </citation>
    <scope>NUCLEOTIDE SEQUENCE [LARGE SCALE GENOMIC DNA]</scope>
    <source>
        <strain evidence="2">R1</strain>
        <tissue evidence="2">Leaf</tissue>
    </source>
</reference>
<feature type="compositionally biased region" description="Basic and acidic residues" evidence="1">
    <location>
        <begin position="112"/>
        <end position="122"/>
    </location>
</feature>
<keyword evidence="3" id="KW-1185">Reference proteome</keyword>
<sequence>MNLTLAAVKFVGHVETHELKILLPTLLPLRSPPFGPRPHRLPTRTDLSHPFVRCPLPSCPHRWRWPLAGHLSATAFHISDTHSSLHRTHRKQSELRASDAPARRRYRPQIRRVGDASEDRSHCALSPHRRSSRSAAAPVPSLPRAAVAAPVPSLPRSAVAAPSPEERPPRTSGPACSCYACRCSRLVESVRAAACTRVAASAFLRSSRSWAPSYSAAGRAACCRRPAHRLPPPPRLSRRGIKKVAQDQDHRWPADRTASCPNCTASFHNNILDYSCFKQVNVRGLENVLMAAKRTPTVKKIIYTSPFFAIGPTDGYVADETGKTICLNCTLDFAAFNVEKVKKVVEVMLMGGTIFEHLGDRAWQASRVAELEAEIHMSNDKTCKSYESRGVFSQNPNKEPIIPKDISTQSSFSLNLRSEDPFGMNFYWSSSTFMG</sequence>
<feature type="region of interest" description="Disordered" evidence="1">
    <location>
        <begin position="82"/>
        <end position="175"/>
    </location>
</feature>
<accession>A0AAQ3TXC4</accession>
<evidence type="ECO:0000256" key="1">
    <source>
        <dbReference type="SAM" id="MobiDB-lite"/>
    </source>
</evidence>
<dbReference type="SUPFAM" id="SSF51735">
    <property type="entry name" value="NAD(P)-binding Rossmann-fold domains"/>
    <property type="match status" value="1"/>
</dbReference>
<dbReference type="EMBL" id="CP144750">
    <property type="protein sequence ID" value="WVZ81376.1"/>
    <property type="molecule type" value="Genomic_DNA"/>
</dbReference>
<dbReference type="InterPro" id="IPR036291">
    <property type="entry name" value="NAD(P)-bd_dom_sf"/>
</dbReference>